<evidence type="ECO:0000313" key="2">
    <source>
        <dbReference type="Proteomes" id="UP001151532"/>
    </source>
</evidence>
<reference evidence="1" key="2">
    <citation type="journal article" date="2023" name="Int. J. Mol. Sci.">
        <title>De Novo Assembly and Annotation of 11 Diverse Shrub Willow (Salix) Genomes Reveals Novel Gene Organization in Sex-Linked Regions.</title>
        <authorList>
            <person name="Hyden B."/>
            <person name="Feng K."/>
            <person name="Yates T.B."/>
            <person name="Jawdy S."/>
            <person name="Cereghino C."/>
            <person name="Smart L.B."/>
            <person name="Muchero W."/>
        </authorList>
    </citation>
    <scope>NUCLEOTIDE SEQUENCE</scope>
    <source>
        <tissue evidence="1">Shoot tip</tissue>
    </source>
</reference>
<dbReference type="AlphaFoldDB" id="A0A9Q0TKJ2"/>
<organism evidence="1 2">
    <name type="scientific">Salix purpurea</name>
    <name type="common">Purple osier willow</name>
    <dbReference type="NCBI Taxonomy" id="77065"/>
    <lineage>
        <taxon>Eukaryota</taxon>
        <taxon>Viridiplantae</taxon>
        <taxon>Streptophyta</taxon>
        <taxon>Embryophyta</taxon>
        <taxon>Tracheophyta</taxon>
        <taxon>Spermatophyta</taxon>
        <taxon>Magnoliopsida</taxon>
        <taxon>eudicotyledons</taxon>
        <taxon>Gunneridae</taxon>
        <taxon>Pentapetalae</taxon>
        <taxon>rosids</taxon>
        <taxon>fabids</taxon>
        <taxon>Malpighiales</taxon>
        <taxon>Salicaceae</taxon>
        <taxon>Saliceae</taxon>
        <taxon>Salix</taxon>
    </lineage>
</organism>
<accession>A0A9Q0TKJ2</accession>
<dbReference type="Proteomes" id="UP001151532">
    <property type="component" value="Chromosome 1"/>
</dbReference>
<sequence>MQEMEQQVELEFMVIVNMRGLVLNHSTDYIYFFYASAAVQTYHKLRHQKTELSSSIPPKTLQCASRKLAII</sequence>
<comment type="caution">
    <text evidence="1">The sequence shown here is derived from an EMBL/GenBank/DDBJ whole genome shotgun (WGS) entry which is preliminary data.</text>
</comment>
<reference evidence="1" key="1">
    <citation type="submission" date="2022-11" db="EMBL/GenBank/DDBJ databases">
        <authorList>
            <person name="Hyden B.L."/>
            <person name="Feng K."/>
            <person name="Yates T."/>
            <person name="Jawdy S."/>
            <person name="Smart L.B."/>
            <person name="Muchero W."/>
        </authorList>
    </citation>
    <scope>NUCLEOTIDE SEQUENCE</scope>
    <source>
        <tissue evidence="1">Shoot tip</tissue>
    </source>
</reference>
<name>A0A9Q0TKJ2_SALPP</name>
<gene>
    <name evidence="1" type="ORF">OIU79_009311</name>
</gene>
<dbReference type="EMBL" id="JAPFFK010000015">
    <property type="protein sequence ID" value="KAJ6713290.1"/>
    <property type="molecule type" value="Genomic_DNA"/>
</dbReference>
<evidence type="ECO:0000313" key="1">
    <source>
        <dbReference type="EMBL" id="KAJ6713290.1"/>
    </source>
</evidence>
<keyword evidence="2" id="KW-1185">Reference proteome</keyword>
<protein>
    <submittedName>
        <fullName evidence="1">Uncharacterized protein</fullName>
    </submittedName>
</protein>
<proteinExistence type="predicted"/>